<protein>
    <submittedName>
        <fullName evidence="1">Uncharacterized protein</fullName>
    </submittedName>
</protein>
<proteinExistence type="predicted"/>
<reference evidence="1 2" key="1">
    <citation type="journal article" date="2015" name="Int. J. Syst. Evol. Microbiol.">
        <title>Winogradskyella litoriviva sp. nov., isolated from coastal seawater.</title>
        <authorList>
            <person name="Nedashkovskaya O.I."/>
            <person name="Kukhlevskiy A.D."/>
            <person name="Zhukova N.V."/>
            <person name="Kim S.J."/>
            <person name="Rhee S.K."/>
            <person name="Mikhailov V.V."/>
        </authorList>
    </citation>
    <scope>NUCLEOTIDE SEQUENCE [LARGE SCALE GENOMIC DNA]</scope>
    <source>
        <strain evidence="1 2">KMM6491</strain>
    </source>
</reference>
<keyword evidence="2" id="KW-1185">Reference proteome</keyword>
<evidence type="ECO:0000313" key="2">
    <source>
        <dbReference type="Proteomes" id="UP000805085"/>
    </source>
</evidence>
<dbReference type="RefSeq" id="WP_173301472.1">
    <property type="nucleotide sequence ID" value="NZ_JABRWQ010000004.1"/>
</dbReference>
<comment type="caution">
    <text evidence="1">The sequence shown here is derived from an EMBL/GenBank/DDBJ whole genome shotgun (WGS) entry which is preliminary data.</text>
</comment>
<dbReference type="Proteomes" id="UP000805085">
    <property type="component" value="Unassembled WGS sequence"/>
</dbReference>
<organism evidence="1 2">
    <name type="scientific">Winogradskyella litoriviva</name>
    <dbReference type="NCBI Taxonomy" id="1220182"/>
    <lineage>
        <taxon>Bacteria</taxon>
        <taxon>Pseudomonadati</taxon>
        <taxon>Bacteroidota</taxon>
        <taxon>Flavobacteriia</taxon>
        <taxon>Flavobacteriales</taxon>
        <taxon>Flavobacteriaceae</taxon>
        <taxon>Winogradskyella</taxon>
    </lineage>
</organism>
<name>A0ABX2E815_9FLAO</name>
<sequence length="169" mass="19865">MKVKVYILLFLAFGYSYSQDDVSLEEIFNKENKDLELINEVLSQKIDSINHFITNTDLRIKLNSELNTIASINRVYSAGHDLITEKNIKELEKRIEFIASYFFRKEKYYLFNFSRGLGSRYGVKNDFKYDKPIIFLTISSGCIITNIHRREEHILGIFNSKMNELLSEI</sequence>
<accession>A0ABX2E815</accession>
<gene>
    <name evidence="1" type="ORF">HNV10_11370</name>
</gene>
<evidence type="ECO:0000313" key="1">
    <source>
        <dbReference type="EMBL" id="NRD23846.1"/>
    </source>
</evidence>
<dbReference type="EMBL" id="JABRWQ010000004">
    <property type="protein sequence ID" value="NRD23846.1"/>
    <property type="molecule type" value="Genomic_DNA"/>
</dbReference>